<dbReference type="GO" id="GO:0008033">
    <property type="term" value="P:tRNA processing"/>
    <property type="evidence" value="ECO:0007669"/>
    <property type="project" value="UniProtKB-KW"/>
</dbReference>
<dbReference type="GO" id="GO:0000049">
    <property type="term" value="F:tRNA binding"/>
    <property type="evidence" value="ECO:0007669"/>
    <property type="project" value="TreeGrafter"/>
</dbReference>
<dbReference type="AlphaFoldDB" id="A0A1F6NUI7"/>
<evidence type="ECO:0000256" key="2">
    <source>
        <dbReference type="ARBA" id="ARBA00007663"/>
    </source>
</evidence>
<evidence type="ECO:0000256" key="6">
    <source>
        <dbReference type="ARBA" id="ARBA00022694"/>
    </source>
</evidence>
<dbReference type="InterPro" id="IPR050156">
    <property type="entry name" value="TC-AMP_synthase_SUA5"/>
</dbReference>
<evidence type="ECO:0000256" key="5">
    <source>
        <dbReference type="ARBA" id="ARBA00022679"/>
    </source>
</evidence>
<evidence type="ECO:0000256" key="11">
    <source>
        <dbReference type="ARBA" id="ARBA00048366"/>
    </source>
</evidence>
<gene>
    <name evidence="13" type="ORF">A3J93_03635</name>
</gene>
<evidence type="ECO:0000256" key="3">
    <source>
        <dbReference type="ARBA" id="ARBA00012584"/>
    </source>
</evidence>
<keyword evidence="9" id="KW-0067">ATP-binding</keyword>
<comment type="caution">
    <text evidence="13">The sequence shown here is derived from an EMBL/GenBank/DDBJ whole genome shotgun (WGS) entry which is preliminary data.</text>
</comment>
<keyword evidence="8" id="KW-0547">Nucleotide-binding</keyword>
<comment type="similarity">
    <text evidence="2">Belongs to the SUA5 family.</text>
</comment>
<keyword evidence="7" id="KW-0548">Nucleotidyltransferase</keyword>
<evidence type="ECO:0000256" key="1">
    <source>
        <dbReference type="ARBA" id="ARBA00004496"/>
    </source>
</evidence>
<dbReference type="Proteomes" id="UP000177907">
    <property type="component" value="Unassembled WGS sequence"/>
</dbReference>
<dbReference type="GO" id="GO:0061710">
    <property type="term" value="F:L-threonylcarbamoyladenylate synthase"/>
    <property type="evidence" value="ECO:0007669"/>
    <property type="project" value="UniProtKB-EC"/>
</dbReference>
<dbReference type="PANTHER" id="PTHR17490">
    <property type="entry name" value="SUA5"/>
    <property type="match status" value="1"/>
</dbReference>
<evidence type="ECO:0000256" key="9">
    <source>
        <dbReference type="ARBA" id="ARBA00022840"/>
    </source>
</evidence>
<evidence type="ECO:0000313" key="14">
    <source>
        <dbReference type="Proteomes" id="UP000177907"/>
    </source>
</evidence>
<name>A0A1F6NUI7_9BACT</name>
<organism evidence="13 14">
    <name type="scientific">Candidatus Magasanikbacteria bacterium RIFOXYC2_FULL_42_28</name>
    <dbReference type="NCBI Taxonomy" id="1798704"/>
    <lineage>
        <taxon>Bacteria</taxon>
        <taxon>Candidatus Magasanikiibacteriota</taxon>
    </lineage>
</organism>
<dbReference type="GO" id="GO:0006450">
    <property type="term" value="P:regulation of translational fidelity"/>
    <property type="evidence" value="ECO:0007669"/>
    <property type="project" value="TreeGrafter"/>
</dbReference>
<dbReference type="SUPFAM" id="SSF55821">
    <property type="entry name" value="YrdC/RibB"/>
    <property type="match status" value="1"/>
</dbReference>
<feature type="domain" description="YrdC-like" evidence="12">
    <location>
        <begin position="6"/>
        <end position="199"/>
    </location>
</feature>
<keyword evidence="4" id="KW-0963">Cytoplasm</keyword>
<sequence length="201" mass="21589">MQIFKFENLEEIIDLIKAGGVVIFPTETSYGLGCVATNQKSVDKIFAIKGRVGDKPLLVVVPDVAMAKKYLEWNATLDNLAKKYWPGALTIVGKCRKKIFGKNLVSGAVGKDNTVAVRVTAHPFLKLITEKLGVPLVATSANLADAGEIYDSAEAIKIFANLENAPDAIVDAGVLPKNLPSTIVSVVDDNIKVLRQGSVRL</sequence>
<protein>
    <recommendedName>
        <fullName evidence="10">L-threonylcarbamoyladenylate synthase</fullName>
        <ecNumber evidence="3">2.7.7.87</ecNumber>
    </recommendedName>
    <alternativeName>
        <fullName evidence="10">L-threonylcarbamoyladenylate synthase</fullName>
    </alternativeName>
</protein>
<evidence type="ECO:0000259" key="12">
    <source>
        <dbReference type="PROSITE" id="PS51163"/>
    </source>
</evidence>
<dbReference type="EC" id="2.7.7.87" evidence="3"/>
<dbReference type="GO" id="GO:0005737">
    <property type="term" value="C:cytoplasm"/>
    <property type="evidence" value="ECO:0007669"/>
    <property type="project" value="UniProtKB-SubCell"/>
</dbReference>
<dbReference type="PROSITE" id="PS51163">
    <property type="entry name" value="YRDC"/>
    <property type="match status" value="1"/>
</dbReference>
<evidence type="ECO:0000256" key="10">
    <source>
        <dbReference type="ARBA" id="ARBA00029774"/>
    </source>
</evidence>
<dbReference type="NCBIfam" id="TIGR00057">
    <property type="entry name" value="L-threonylcarbamoyladenylate synthase"/>
    <property type="match status" value="1"/>
</dbReference>
<comment type="subcellular location">
    <subcellularLocation>
        <location evidence="1">Cytoplasm</location>
    </subcellularLocation>
</comment>
<evidence type="ECO:0000256" key="7">
    <source>
        <dbReference type="ARBA" id="ARBA00022695"/>
    </source>
</evidence>
<evidence type="ECO:0000313" key="13">
    <source>
        <dbReference type="EMBL" id="OGH87589.1"/>
    </source>
</evidence>
<dbReference type="PANTHER" id="PTHR17490:SF16">
    <property type="entry name" value="THREONYLCARBAMOYL-AMP SYNTHASE"/>
    <property type="match status" value="1"/>
</dbReference>
<evidence type="ECO:0000256" key="8">
    <source>
        <dbReference type="ARBA" id="ARBA00022741"/>
    </source>
</evidence>
<reference evidence="13 14" key="1">
    <citation type="journal article" date="2016" name="Nat. Commun.">
        <title>Thousands of microbial genomes shed light on interconnected biogeochemical processes in an aquifer system.</title>
        <authorList>
            <person name="Anantharaman K."/>
            <person name="Brown C.T."/>
            <person name="Hug L.A."/>
            <person name="Sharon I."/>
            <person name="Castelle C.J."/>
            <person name="Probst A.J."/>
            <person name="Thomas B.C."/>
            <person name="Singh A."/>
            <person name="Wilkins M.J."/>
            <person name="Karaoz U."/>
            <person name="Brodie E.L."/>
            <person name="Williams K.H."/>
            <person name="Hubbard S.S."/>
            <person name="Banfield J.F."/>
        </authorList>
    </citation>
    <scope>NUCLEOTIDE SEQUENCE [LARGE SCALE GENOMIC DNA]</scope>
</reference>
<accession>A0A1F6NUI7</accession>
<dbReference type="GO" id="GO:0003725">
    <property type="term" value="F:double-stranded RNA binding"/>
    <property type="evidence" value="ECO:0007669"/>
    <property type="project" value="InterPro"/>
</dbReference>
<proteinExistence type="inferred from homology"/>
<dbReference type="STRING" id="1798704.A3J93_03635"/>
<dbReference type="InterPro" id="IPR017945">
    <property type="entry name" value="DHBP_synth_RibB-like_a/b_dom"/>
</dbReference>
<evidence type="ECO:0000256" key="4">
    <source>
        <dbReference type="ARBA" id="ARBA00022490"/>
    </source>
</evidence>
<dbReference type="GO" id="GO:0005524">
    <property type="term" value="F:ATP binding"/>
    <property type="evidence" value="ECO:0007669"/>
    <property type="project" value="UniProtKB-KW"/>
</dbReference>
<dbReference type="Pfam" id="PF01300">
    <property type="entry name" value="Sua5_yciO_yrdC"/>
    <property type="match status" value="1"/>
</dbReference>
<dbReference type="EMBL" id="MFQZ01000010">
    <property type="protein sequence ID" value="OGH87589.1"/>
    <property type="molecule type" value="Genomic_DNA"/>
</dbReference>
<dbReference type="InterPro" id="IPR006070">
    <property type="entry name" value="Sua5-like_dom"/>
</dbReference>
<keyword evidence="6" id="KW-0819">tRNA processing</keyword>
<dbReference type="Gene3D" id="3.90.870.10">
    <property type="entry name" value="DHBP synthase"/>
    <property type="match status" value="1"/>
</dbReference>
<comment type="catalytic activity">
    <reaction evidence="11">
        <text>L-threonine + hydrogencarbonate + ATP = L-threonylcarbamoyladenylate + diphosphate + H2O</text>
        <dbReference type="Rhea" id="RHEA:36407"/>
        <dbReference type="ChEBI" id="CHEBI:15377"/>
        <dbReference type="ChEBI" id="CHEBI:17544"/>
        <dbReference type="ChEBI" id="CHEBI:30616"/>
        <dbReference type="ChEBI" id="CHEBI:33019"/>
        <dbReference type="ChEBI" id="CHEBI:57926"/>
        <dbReference type="ChEBI" id="CHEBI:73682"/>
        <dbReference type="EC" id="2.7.7.87"/>
    </reaction>
</comment>
<keyword evidence="5" id="KW-0808">Transferase</keyword>